<name>X1N0C9_9ZZZZ</name>
<protein>
    <submittedName>
        <fullName evidence="1">Uncharacterized protein</fullName>
    </submittedName>
</protein>
<gene>
    <name evidence="1" type="ORF">S06H3_44169</name>
</gene>
<organism evidence="1">
    <name type="scientific">marine sediment metagenome</name>
    <dbReference type="NCBI Taxonomy" id="412755"/>
    <lineage>
        <taxon>unclassified sequences</taxon>
        <taxon>metagenomes</taxon>
        <taxon>ecological metagenomes</taxon>
    </lineage>
</organism>
<evidence type="ECO:0000313" key="1">
    <source>
        <dbReference type="EMBL" id="GAI37452.1"/>
    </source>
</evidence>
<reference evidence="1" key="1">
    <citation type="journal article" date="2014" name="Front. Microbiol.">
        <title>High frequency of phylogenetically diverse reductive dehalogenase-homologous genes in deep subseafloor sedimentary metagenomes.</title>
        <authorList>
            <person name="Kawai M."/>
            <person name="Futagami T."/>
            <person name="Toyoda A."/>
            <person name="Takaki Y."/>
            <person name="Nishi S."/>
            <person name="Hori S."/>
            <person name="Arai W."/>
            <person name="Tsubouchi T."/>
            <person name="Morono Y."/>
            <person name="Uchiyama I."/>
            <person name="Ito T."/>
            <person name="Fujiyama A."/>
            <person name="Inagaki F."/>
            <person name="Takami H."/>
        </authorList>
    </citation>
    <scope>NUCLEOTIDE SEQUENCE</scope>
    <source>
        <strain evidence="1">Expedition CK06-06</strain>
    </source>
</reference>
<comment type="caution">
    <text evidence="1">The sequence shown here is derived from an EMBL/GenBank/DDBJ whole genome shotgun (WGS) entry which is preliminary data.</text>
</comment>
<proteinExistence type="predicted"/>
<accession>X1N0C9</accession>
<dbReference type="AlphaFoldDB" id="X1N0C9"/>
<dbReference type="EMBL" id="BARV01027455">
    <property type="protein sequence ID" value="GAI37452.1"/>
    <property type="molecule type" value="Genomic_DNA"/>
</dbReference>
<sequence length="67" mass="8123">MKLIWEEAGEINVKQFALKEPKEAEAQLSKLYLASYAVMAKYGLRWFLTWKPILYYRYFESEWLLEP</sequence>